<dbReference type="Proteomes" id="UP000239872">
    <property type="component" value="Unassembled WGS sequence"/>
</dbReference>
<evidence type="ECO:0000313" key="2">
    <source>
        <dbReference type="Proteomes" id="UP000239872"/>
    </source>
</evidence>
<name>A0A2S7SVS3_9BACT</name>
<proteinExistence type="predicted"/>
<protein>
    <submittedName>
        <fullName evidence="1">Uncharacterized protein</fullName>
    </submittedName>
</protein>
<evidence type="ECO:0000313" key="1">
    <source>
        <dbReference type="EMBL" id="PQJ10636.1"/>
    </source>
</evidence>
<sequence length="236" mass="26105">MILVPQMMILAQDVDINKETNMVQVDGKDAFFLTPKNKQFLESDYSLENLQHKELAYLKLQKYGSNISYYMVFTKSGNQCTLTGFGTFGTLKHLAKMIAGANLVQDNIVSETEERKFVILHGGTFIQSPVAAPPTERVIVQEPKHSAQPADIGIKGDKIYNNSEMVGVFRQASAAGLTTVSVYNANDAMVCKATHKDGNDNADWDLVLDGKAVTLLYNPASPLEKLFKYLAEKGYL</sequence>
<dbReference type="EMBL" id="PPSL01000003">
    <property type="protein sequence ID" value="PQJ10636.1"/>
    <property type="molecule type" value="Genomic_DNA"/>
</dbReference>
<reference evidence="1 2" key="1">
    <citation type="submission" date="2018-01" db="EMBL/GenBank/DDBJ databases">
        <title>A novel member of the phylum Bacteroidetes isolated from glacier ice.</title>
        <authorList>
            <person name="Liu Q."/>
            <person name="Xin Y.-H."/>
        </authorList>
    </citation>
    <scope>NUCLEOTIDE SEQUENCE [LARGE SCALE GENOMIC DNA]</scope>
    <source>
        <strain evidence="1 2">RB1R16</strain>
    </source>
</reference>
<comment type="caution">
    <text evidence="1">The sequence shown here is derived from an EMBL/GenBank/DDBJ whole genome shotgun (WGS) entry which is preliminary data.</text>
</comment>
<keyword evidence="2" id="KW-1185">Reference proteome</keyword>
<accession>A0A2S7SVS3</accession>
<gene>
    <name evidence="1" type="ORF">CJD36_011730</name>
</gene>
<dbReference type="AlphaFoldDB" id="A0A2S7SVS3"/>
<organism evidence="1 2">
    <name type="scientific">Flavipsychrobacter stenotrophus</name>
    <dbReference type="NCBI Taxonomy" id="2077091"/>
    <lineage>
        <taxon>Bacteria</taxon>
        <taxon>Pseudomonadati</taxon>
        <taxon>Bacteroidota</taxon>
        <taxon>Chitinophagia</taxon>
        <taxon>Chitinophagales</taxon>
        <taxon>Chitinophagaceae</taxon>
        <taxon>Flavipsychrobacter</taxon>
    </lineage>
</organism>